<dbReference type="InterPro" id="IPR036390">
    <property type="entry name" value="WH_DNA-bd_sf"/>
</dbReference>
<proteinExistence type="predicted"/>
<dbReference type="Gene3D" id="1.10.10.10">
    <property type="entry name" value="Winged helix-like DNA-binding domain superfamily/Winged helix DNA-binding domain"/>
    <property type="match status" value="1"/>
</dbReference>
<dbReference type="SMART" id="SM00345">
    <property type="entry name" value="HTH_GNTR"/>
    <property type="match status" value="1"/>
</dbReference>
<dbReference type="Pfam" id="PF07729">
    <property type="entry name" value="FCD"/>
    <property type="match status" value="1"/>
</dbReference>
<evidence type="ECO:0000259" key="4">
    <source>
        <dbReference type="PROSITE" id="PS50949"/>
    </source>
</evidence>
<dbReference type="Pfam" id="PF00392">
    <property type="entry name" value="GntR"/>
    <property type="match status" value="1"/>
</dbReference>
<dbReference type="PANTHER" id="PTHR43537">
    <property type="entry name" value="TRANSCRIPTIONAL REGULATOR, GNTR FAMILY"/>
    <property type="match status" value="1"/>
</dbReference>
<dbReference type="EMBL" id="JAAMOZ010000001">
    <property type="protein sequence ID" value="NIH55421.1"/>
    <property type="molecule type" value="Genomic_DNA"/>
</dbReference>
<dbReference type="SUPFAM" id="SSF46785">
    <property type="entry name" value="Winged helix' DNA-binding domain"/>
    <property type="match status" value="1"/>
</dbReference>
<evidence type="ECO:0000313" key="5">
    <source>
        <dbReference type="EMBL" id="NIH55421.1"/>
    </source>
</evidence>
<dbReference type="Gene3D" id="1.20.120.530">
    <property type="entry name" value="GntR ligand-binding domain-like"/>
    <property type="match status" value="1"/>
</dbReference>
<dbReference type="InterPro" id="IPR000524">
    <property type="entry name" value="Tscrpt_reg_HTH_GntR"/>
</dbReference>
<name>A0ABX0SFM5_9ACTN</name>
<dbReference type="Proteomes" id="UP000749311">
    <property type="component" value="Unassembled WGS sequence"/>
</dbReference>
<accession>A0ABX0SFM5</accession>
<dbReference type="RefSeq" id="WP_167163777.1">
    <property type="nucleotide sequence ID" value="NZ_BAAAOO010000018.1"/>
</dbReference>
<keyword evidence="1" id="KW-0805">Transcription regulation</keyword>
<dbReference type="PROSITE" id="PS50949">
    <property type="entry name" value="HTH_GNTR"/>
    <property type="match status" value="1"/>
</dbReference>
<dbReference type="InterPro" id="IPR011711">
    <property type="entry name" value="GntR_C"/>
</dbReference>
<dbReference type="SMART" id="SM00895">
    <property type="entry name" value="FCD"/>
    <property type="match status" value="1"/>
</dbReference>
<comment type="caution">
    <text evidence="5">The sequence shown here is derived from an EMBL/GenBank/DDBJ whole genome shotgun (WGS) entry which is preliminary data.</text>
</comment>
<keyword evidence="3" id="KW-0804">Transcription</keyword>
<dbReference type="SUPFAM" id="SSF48008">
    <property type="entry name" value="GntR ligand-binding domain-like"/>
    <property type="match status" value="1"/>
</dbReference>
<dbReference type="PRINTS" id="PR00035">
    <property type="entry name" value="HTHGNTR"/>
</dbReference>
<dbReference type="PANTHER" id="PTHR43537:SF44">
    <property type="entry name" value="GNTR FAMILY REGULATORY PROTEIN"/>
    <property type="match status" value="1"/>
</dbReference>
<sequence>MGRDDVVQLLRQAIASGAHPVGSKLPSERELAERHGVSRSVVREALRTLSEQGFITIEPARGAFVRESRPTDAAPVVGLVLRRSGVTAREVIVARRVIEGENAALAALARTADDLGHMREALDDFANAPTLLDEIAADLALHTAVAAASGNQVLEAMFGSVAGFAAEIMLRSLGDPVVTDLAVPQHRQIVDAIEAHDADAARELMVRHIDVAQQHYGADLDRPLEAVARGRLADFLERLG</sequence>
<evidence type="ECO:0000256" key="1">
    <source>
        <dbReference type="ARBA" id="ARBA00023015"/>
    </source>
</evidence>
<evidence type="ECO:0000256" key="2">
    <source>
        <dbReference type="ARBA" id="ARBA00023125"/>
    </source>
</evidence>
<organism evidence="5 6">
    <name type="scientific">Brooklawnia cerclae</name>
    <dbReference type="NCBI Taxonomy" id="349934"/>
    <lineage>
        <taxon>Bacteria</taxon>
        <taxon>Bacillati</taxon>
        <taxon>Actinomycetota</taxon>
        <taxon>Actinomycetes</taxon>
        <taxon>Propionibacteriales</taxon>
        <taxon>Propionibacteriaceae</taxon>
        <taxon>Brooklawnia</taxon>
    </lineage>
</organism>
<dbReference type="CDD" id="cd07377">
    <property type="entry name" value="WHTH_GntR"/>
    <property type="match status" value="1"/>
</dbReference>
<feature type="domain" description="HTH gntR-type" evidence="4">
    <location>
        <begin position="1"/>
        <end position="68"/>
    </location>
</feature>
<keyword evidence="2" id="KW-0238">DNA-binding</keyword>
<protein>
    <submittedName>
        <fullName evidence="5">GntR family transcriptional repressor for pyruvate dehydrogenase complex</fullName>
    </submittedName>
</protein>
<keyword evidence="5" id="KW-0670">Pyruvate</keyword>
<gene>
    <name evidence="5" type="ORF">FB473_000066</name>
</gene>
<evidence type="ECO:0000256" key="3">
    <source>
        <dbReference type="ARBA" id="ARBA00023163"/>
    </source>
</evidence>
<reference evidence="5 6" key="1">
    <citation type="submission" date="2020-02" db="EMBL/GenBank/DDBJ databases">
        <title>Sequencing the genomes of 1000 actinobacteria strains.</title>
        <authorList>
            <person name="Klenk H.-P."/>
        </authorList>
    </citation>
    <scope>NUCLEOTIDE SEQUENCE [LARGE SCALE GENOMIC DNA]</scope>
    <source>
        <strain evidence="5 6">DSM 19609</strain>
    </source>
</reference>
<evidence type="ECO:0000313" key="6">
    <source>
        <dbReference type="Proteomes" id="UP000749311"/>
    </source>
</evidence>
<dbReference type="InterPro" id="IPR008920">
    <property type="entry name" value="TF_FadR/GntR_C"/>
</dbReference>
<keyword evidence="6" id="KW-1185">Reference proteome</keyword>
<dbReference type="InterPro" id="IPR036388">
    <property type="entry name" value="WH-like_DNA-bd_sf"/>
</dbReference>